<dbReference type="Pfam" id="PF01244">
    <property type="entry name" value="Peptidase_M19"/>
    <property type="match status" value="1"/>
</dbReference>
<dbReference type="AlphaFoldDB" id="A0A1H6QFF7"/>
<accession>A0A1H6QFF7</accession>
<dbReference type="RefSeq" id="WP_090729161.1">
    <property type="nucleotide sequence ID" value="NZ_FNYO01000013.1"/>
</dbReference>
<dbReference type="InterPro" id="IPR008257">
    <property type="entry name" value="Pept_M19"/>
</dbReference>
<dbReference type="InterPro" id="IPR032466">
    <property type="entry name" value="Metal_Hydrolase"/>
</dbReference>
<evidence type="ECO:0000313" key="3">
    <source>
        <dbReference type="Proteomes" id="UP000199005"/>
    </source>
</evidence>
<dbReference type="CDD" id="cd01301">
    <property type="entry name" value="rDP_like"/>
    <property type="match status" value="1"/>
</dbReference>
<dbReference type="PANTHER" id="PTHR10443:SF12">
    <property type="entry name" value="DIPEPTIDASE"/>
    <property type="match status" value="1"/>
</dbReference>
<dbReference type="Gene3D" id="3.20.20.140">
    <property type="entry name" value="Metal-dependent hydrolases"/>
    <property type="match status" value="1"/>
</dbReference>
<dbReference type="EMBL" id="FNYO01000013">
    <property type="protein sequence ID" value="SEI64112.1"/>
    <property type="molecule type" value="Genomic_DNA"/>
</dbReference>
<gene>
    <name evidence="1" type="ORF">SAMN04244572_00172</name>
    <name evidence="2" type="ORF">SAMN04244579_01475</name>
</gene>
<dbReference type="OrthoDB" id="9804920at2"/>
<reference evidence="3 4" key="1">
    <citation type="submission" date="2016-10" db="EMBL/GenBank/DDBJ databases">
        <authorList>
            <person name="de Groot N.N."/>
        </authorList>
    </citation>
    <scope>NUCLEOTIDE SEQUENCE [LARGE SCALE GENOMIC DNA]</scope>
    <source>
        <strain evidence="2 3">DSM 1041</strain>
        <strain evidence="1 4">DSM 373</strain>
    </source>
</reference>
<dbReference type="EMBL" id="FNYQ01000002">
    <property type="protein sequence ID" value="SEI42461.1"/>
    <property type="molecule type" value="Genomic_DNA"/>
</dbReference>
<evidence type="ECO:0000313" key="1">
    <source>
        <dbReference type="EMBL" id="SEI42461.1"/>
    </source>
</evidence>
<protein>
    <submittedName>
        <fullName evidence="1">Zn-dependent dipeptidase, dipeptidase homolog</fullName>
    </submittedName>
</protein>
<dbReference type="Proteomes" id="UP000199005">
    <property type="component" value="Unassembled WGS sequence"/>
</dbReference>
<dbReference type="Proteomes" id="UP000199250">
    <property type="component" value="Unassembled WGS sequence"/>
</dbReference>
<sequence>MRKLSIALLLLVLLALGGFFFLLPVVADWRLNAVANPPPYPVEPAARQLHQRLFVADLHNDALLWNRSLLERSWRGHSDLPRQLEGNLALQVFSTVTKSPHGLKQEHNAADGPDDITLLAIAQRWPPATWNSLLERALYQAKRLREAAAASDGRLVQIRNRADLQAFLERRASDRGRVAAVLAAEGLHPLEGRLENVDRLYDAGFRIAGITHYFDNEVGGSAHGVNMSGLTPFGRQVVARLEEKHMLVDLAHASPAVIDEVLAMAKRPVLYSHGGVQGTCPGVRNLSDEQLRRIAANGGLVGIGFWDIAVCDTSVAAIVKAIRYTADLIGVEHVALGSDFNGTVRTPFDVGGLPLLTEGLLAAGFDEAQIAAIMGDNVRRLLLASLPER</sequence>
<name>A0A1H6QFF7_9GAMM</name>
<dbReference type="GO" id="GO:0070573">
    <property type="term" value="F:metallodipeptidase activity"/>
    <property type="evidence" value="ECO:0007669"/>
    <property type="project" value="InterPro"/>
</dbReference>
<dbReference type="STRING" id="170623.SAMN04244579_01475"/>
<organism evidence="1 4">
    <name type="scientific">Azotobacter beijerinckii</name>
    <dbReference type="NCBI Taxonomy" id="170623"/>
    <lineage>
        <taxon>Bacteria</taxon>
        <taxon>Pseudomonadati</taxon>
        <taxon>Pseudomonadota</taxon>
        <taxon>Gammaproteobacteria</taxon>
        <taxon>Pseudomonadales</taxon>
        <taxon>Pseudomonadaceae</taxon>
        <taxon>Azotobacter</taxon>
    </lineage>
</organism>
<dbReference type="GO" id="GO:0006508">
    <property type="term" value="P:proteolysis"/>
    <property type="evidence" value="ECO:0007669"/>
    <property type="project" value="InterPro"/>
</dbReference>
<dbReference type="PROSITE" id="PS51365">
    <property type="entry name" value="RENAL_DIPEPTIDASE_2"/>
    <property type="match status" value="1"/>
</dbReference>
<dbReference type="SUPFAM" id="SSF51556">
    <property type="entry name" value="Metallo-dependent hydrolases"/>
    <property type="match status" value="1"/>
</dbReference>
<evidence type="ECO:0000313" key="2">
    <source>
        <dbReference type="EMBL" id="SEI64112.1"/>
    </source>
</evidence>
<dbReference type="PANTHER" id="PTHR10443">
    <property type="entry name" value="MICROSOMAL DIPEPTIDASE"/>
    <property type="match status" value="1"/>
</dbReference>
<proteinExistence type="predicted"/>
<evidence type="ECO:0000313" key="4">
    <source>
        <dbReference type="Proteomes" id="UP000199250"/>
    </source>
</evidence>